<feature type="domain" description="Retroviral polymerase SH3-like" evidence="1">
    <location>
        <begin position="2"/>
        <end position="41"/>
    </location>
</feature>
<dbReference type="AlphaFoldDB" id="A0A4Y2L5D8"/>
<dbReference type="InterPro" id="IPR016177">
    <property type="entry name" value="DNA-bd_dom_sf"/>
</dbReference>
<dbReference type="GO" id="GO:0003677">
    <property type="term" value="F:DNA binding"/>
    <property type="evidence" value="ECO:0007669"/>
    <property type="project" value="InterPro"/>
</dbReference>
<organism evidence="2 3">
    <name type="scientific">Araneus ventricosus</name>
    <name type="common">Orbweaver spider</name>
    <name type="synonym">Epeira ventricosa</name>
    <dbReference type="NCBI Taxonomy" id="182803"/>
    <lineage>
        <taxon>Eukaryota</taxon>
        <taxon>Metazoa</taxon>
        <taxon>Ecdysozoa</taxon>
        <taxon>Arthropoda</taxon>
        <taxon>Chelicerata</taxon>
        <taxon>Arachnida</taxon>
        <taxon>Araneae</taxon>
        <taxon>Araneomorphae</taxon>
        <taxon>Entelegynae</taxon>
        <taxon>Araneoidea</taxon>
        <taxon>Araneidae</taxon>
        <taxon>Araneus</taxon>
    </lineage>
</organism>
<dbReference type="Pfam" id="PF25597">
    <property type="entry name" value="SH3_retrovirus"/>
    <property type="match status" value="1"/>
</dbReference>
<sequence length="177" mass="20337">MRAKKGVMVWYGYAMQTKGYRILLPVERKIIETINFTFDNGFNSRNVLGPNDCKFYISTEFNSDLESEIPITGEILEDVKVKSEFSGDSNTEAFEPDSKSNLLKRVTWSRQAVPRKDGSGTDVCYRIEDTNTRFRSHNDVKSYCELNGIDYNEGIFNFSEKDPYSGVVKYNEENSNI</sequence>
<evidence type="ECO:0000313" key="2">
    <source>
        <dbReference type="EMBL" id="GBN09629.1"/>
    </source>
</evidence>
<proteinExistence type="predicted"/>
<evidence type="ECO:0000259" key="1">
    <source>
        <dbReference type="Pfam" id="PF25597"/>
    </source>
</evidence>
<protein>
    <recommendedName>
        <fullName evidence="1">Retroviral polymerase SH3-like domain-containing protein</fullName>
    </recommendedName>
</protein>
<dbReference type="SUPFAM" id="SSF54171">
    <property type="entry name" value="DNA-binding domain"/>
    <property type="match status" value="1"/>
</dbReference>
<name>A0A4Y2L5D8_ARAVE</name>
<evidence type="ECO:0000313" key="3">
    <source>
        <dbReference type="Proteomes" id="UP000499080"/>
    </source>
</evidence>
<dbReference type="InterPro" id="IPR057670">
    <property type="entry name" value="SH3_retrovirus"/>
</dbReference>
<dbReference type="EMBL" id="BGPR01005377">
    <property type="protein sequence ID" value="GBN09629.1"/>
    <property type="molecule type" value="Genomic_DNA"/>
</dbReference>
<reference evidence="2 3" key="1">
    <citation type="journal article" date="2019" name="Sci. Rep.">
        <title>Orb-weaving spider Araneus ventricosus genome elucidates the spidroin gene catalogue.</title>
        <authorList>
            <person name="Kono N."/>
            <person name="Nakamura H."/>
            <person name="Ohtoshi R."/>
            <person name="Moran D.A.P."/>
            <person name="Shinohara A."/>
            <person name="Yoshida Y."/>
            <person name="Fujiwara M."/>
            <person name="Mori M."/>
            <person name="Tomita M."/>
            <person name="Arakawa K."/>
        </authorList>
    </citation>
    <scope>NUCLEOTIDE SEQUENCE [LARGE SCALE GENOMIC DNA]</scope>
</reference>
<accession>A0A4Y2L5D8</accession>
<gene>
    <name evidence="2" type="ORF">AVEN_177368_1</name>
</gene>
<comment type="caution">
    <text evidence="2">The sequence shown here is derived from an EMBL/GenBank/DDBJ whole genome shotgun (WGS) entry which is preliminary data.</text>
</comment>
<keyword evidence="3" id="KW-1185">Reference proteome</keyword>
<dbReference type="Proteomes" id="UP000499080">
    <property type="component" value="Unassembled WGS sequence"/>
</dbReference>
<dbReference type="Gene3D" id="3.30.890.10">
    <property type="entry name" value="Methyl-cpg-binding Protein 2, Chain A"/>
    <property type="match status" value="1"/>
</dbReference>